<evidence type="ECO:0000259" key="9">
    <source>
        <dbReference type="PROSITE" id="PS50157"/>
    </source>
</evidence>
<evidence type="ECO:0000256" key="6">
    <source>
        <dbReference type="ARBA" id="ARBA00023125"/>
    </source>
</evidence>
<evidence type="ECO:0000256" key="5">
    <source>
        <dbReference type="ARBA" id="ARBA00022833"/>
    </source>
</evidence>
<gene>
    <name evidence="10" type="ORF">ANN_27906</name>
</gene>
<evidence type="ECO:0000256" key="8">
    <source>
        <dbReference type="PROSITE-ProRule" id="PRU00042"/>
    </source>
</evidence>
<dbReference type="Proteomes" id="UP001148838">
    <property type="component" value="Unassembled WGS sequence"/>
</dbReference>
<evidence type="ECO:0000256" key="4">
    <source>
        <dbReference type="ARBA" id="ARBA00022771"/>
    </source>
</evidence>
<dbReference type="PROSITE" id="PS00028">
    <property type="entry name" value="ZINC_FINGER_C2H2_1"/>
    <property type="match status" value="8"/>
</dbReference>
<name>A0ABQ8RVK2_PERAM</name>
<dbReference type="InterPro" id="IPR013087">
    <property type="entry name" value="Znf_C2H2_type"/>
</dbReference>
<feature type="domain" description="C2H2-type" evidence="9">
    <location>
        <begin position="351"/>
        <end position="378"/>
    </location>
</feature>
<feature type="domain" description="C2H2-type" evidence="9">
    <location>
        <begin position="435"/>
        <end position="462"/>
    </location>
</feature>
<accession>A0ABQ8RVK2</accession>
<keyword evidence="5" id="KW-0862">Zinc</keyword>
<keyword evidence="4 8" id="KW-0863">Zinc-finger</keyword>
<evidence type="ECO:0000256" key="3">
    <source>
        <dbReference type="ARBA" id="ARBA00022737"/>
    </source>
</evidence>
<feature type="domain" description="C2H2-type" evidence="9">
    <location>
        <begin position="519"/>
        <end position="546"/>
    </location>
</feature>
<proteinExistence type="predicted"/>
<dbReference type="PANTHER" id="PTHR16515:SF49">
    <property type="entry name" value="GASTRULA ZINC FINGER PROTEIN XLCGF49.1-LIKE-RELATED"/>
    <property type="match status" value="1"/>
</dbReference>
<evidence type="ECO:0000256" key="1">
    <source>
        <dbReference type="ARBA" id="ARBA00004123"/>
    </source>
</evidence>
<feature type="domain" description="C2H2-type" evidence="9">
    <location>
        <begin position="323"/>
        <end position="350"/>
    </location>
</feature>
<evidence type="ECO:0000313" key="10">
    <source>
        <dbReference type="EMBL" id="KAJ4425710.1"/>
    </source>
</evidence>
<feature type="domain" description="C2H2-type" evidence="9">
    <location>
        <begin position="463"/>
        <end position="490"/>
    </location>
</feature>
<dbReference type="PROSITE" id="PS50157">
    <property type="entry name" value="ZINC_FINGER_C2H2_2"/>
    <property type="match status" value="8"/>
</dbReference>
<feature type="domain" description="C2H2-type" evidence="9">
    <location>
        <begin position="491"/>
        <end position="518"/>
    </location>
</feature>
<organism evidence="10 11">
    <name type="scientific">Periplaneta americana</name>
    <name type="common">American cockroach</name>
    <name type="synonym">Blatta americana</name>
    <dbReference type="NCBI Taxonomy" id="6978"/>
    <lineage>
        <taxon>Eukaryota</taxon>
        <taxon>Metazoa</taxon>
        <taxon>Ecdysozoa</taxon>
        <taxon>Arthropoda</taxon>
        <taxon>Hexapoda</taxon>
        <taxon>Insecta</taxon>
        <taxon>Pterygota</taxon>
        <taxon>Neoptera</taxon>
        <taxon>Polyneoptera</taxon>
        <taxon>Dictyoptera</taxon>
        <taxon>Blattodea</taxon>
        <taxon>Blattoidea</taxon>
        <taxon>Blattidae</taxon>
        <taxon>Blattinae</taxon>
        <taxon>Periplaneta</taxon>
    </lineage>
</organism>
<dbReference type="InterPro" id="IPR036236">
    <property type="entry name" value="Znf_C2H2_sf"/>
</dbReference>
<comment type="caution">
    <text evidence="10">The sequence shown here is derived from an EMBL/GenBank/DDBJ whole genome shotgun (WGS) entry which is preliminary data.</text>
</comment>
<dbReference type="InterPro" id="IPR050331">
    <property type="entry name" value="Zinc_finger"/>
</dbReference>
<evidence type="ECO:0000256" key="7">
    <source>
        <dbReference type="ARBA" id="ARBA00023242"/>
    </source>
</evidence>
<dbReference type="Gene3D" id="3.30.160.60">
    <property type="entry name" value="Classic Zinc Finger"/>
    <property type="match status" value="8"/>
</dbReference>
<dbReference type="PANTHER" id="PTHR16515">
    <property type="entry name" value="PR DOMAIN ZINC FINGER PROTEIN"/>
    <property type="match status" value="1"/>
</dbReference>
<keyword evidence="11" id="KW-1185">Reference proteome</keyword>
<dbReference type="SMART" id="SM00355">
    <property type="entry name" value="ZnF_C2H2"/>
    <property type="match status" value="8"/>
</dbReference>
<dbReference type="SUPFAM" id="SSF57667">
    <property type="entry name" value="beta-beta-alpha zinc fingers"/>
    <property type="match status" value="4"/>
</dbReference>
<sequence length="548" mass="62786">MKCVVMDVIKKEPDIDPLAIHWSDDTDTDEKKPLSEEGNVLDLDVTGIKTECVDHSYDHTSETKVEETAVPTNFVSVKCEAEEELCDSDTVKDELKLDVTAEEDEILPHRGYRWQPHHWAYFLQASNLLEGHLLTKKSLQTQNTTAYNGNDPRLLKDKRWKRKNIMNFATWDVHSICHKDDQLDDNLNKKKVHIAVISEPQRKLRGTKETNNYIEIYSGVRKNTSKWADNRQATNFECTLTPCDLNCGFLFTNSDVYYANQDFSNFYSNRNETPFVNCIRALNCVSTEYSVTESIPEPHLYGQWHRRKENQELQSDGGTDDSFKCNICGKLLQTLQSQRKHLQIHTAERTFKCDTCGKYFLRLDNLKSHVTTHSGEKAFKCDVCGKCFARSRDLTVHARTHSGEKPFKCNVCGKCFVRSGVLSIHARTHSGSKPYKCDICGKSFGHSGILTEHARTHSGEKPYQCDVCGKCFARSRELIVHSRIHSGEKPYKCDICGKCFLQSPLLTVHKRTHSGEKPYKCDVCGKCFVRSSYLTMHIRTHSRVNPYK</sequence>
<keyword evidence="2" id="KW-0479">Metal-binding</keyword>
<feature type="domain" description="C2H2-type" evidence="9">
    <location>
        <begin position="407"/>
        <end position="434"/>
    </location>
</feature>
<dbReference type="Pfam" id="PF13912">
    <property type="entry name" value="zf-C2H2_6"/>
    <property type="match status" value="2"/>
</dbReference>
<protein>
    <recommendedName>
        <fullName evidence="9">C2H2-type domain-containing protein</fullName>
    </recommendedName>
</protein>
<dbReference type="Pfam" id="PF00096">
    <property type="entry name" value="zf-C2H2"/>
    <property type="match status" value="6"/>
</dbReference>
<keyword evidence="6" id="KW-0238">DNA-binding</keyword>
<evidence type="ECO:0000313" key="11">
    <source>
        <dbReference type="Proteomes" id="UP001148838"/>
    </source>
</evidence>
<keyword evidence="7" id="KW-0539">Nucleus</keyword>
<reference evidence="10 11" key="1">
    <citation type="journal article" date="2022" name="Allergy">
        <title>Genome assembly and annotation of Periplaneta americana reveal a comprehensive cockroach allergen profile.</title>
        <authorList>
            <person name="Wang L."/>
            <person name="Xiong Q."/>
            <person name="Saelim N."/>
            <person name="Wang L."/>
            <person name="Nong W."/>
            <person name="Wan A.T."/>
            <person name="Shi M."/>
            <person name="Liu X."/>
            <person name="Cao Q."/>
            <person name="Hui J.H.L."/>
            <person name="Sookrung N."/>
            <person name="Leung T.F."/>
            <person name="Tungtrongchitr A."/>
            <person name="Tsui S.K.W."/>
        </authorList>
    </citation>
    <scope>NUCLEOTIDE SEQUENCE [LARGE SCALE GENOMIC DNA]</scope>
    <source>
        <strain evidence="10">PWHHKU_190912</strain>
    </source>
</reference>
<keyword evidence="3" id="KW-0677">Repeat</keyword>
<comment type="subcellular location">
    <subcellularLocation>
        <location evidence="1">Nucleus</location>
    </subcellularLocation>
</comment>
<evidence type="ECO:0000256" key="2">
    <source>
        <dbReference type="ARBA" id="ARBA00022723"/>
    </source>
</evidence>
<dbReference type="EMBL" id="JAJSOF020000042">
    <property type="protein sequence ID" value="KAJ4425710.1"/>
    <property type="molecule type" value="Genomic_DNA"/>
</dbReference>
<feature type="domain" description="C2H2-type" evidence="9">
    <location>
        <begin position="379"/>
        <end position="406"/>
    </location>
</feature>